<evidence type="ECO:0000313" key="6">
    <source>
        <dbReference type="Proteomes" id="UP000199440"/>
    </source>
</evidence>
<dbReference type="InterPro" id="IPR050251">
    <property type="entry name" value="HpcH-HpaI_aldolase"/>
</dbReference>
<evidence type="ECO:0000256" key="3">
    <source>
        <dbReference type="ARBA" id="ARBA00023239"/>
    </source>
</evidence>
<reference evidence="5 6" key="1">
    <citation type="submission" date="2016-10" db="EMBL/GenBank/DDBJ databases">
        <authorList>
            <person name="de Groot N.N."/>
        </authorList>
    </citation>
    <scope>NUCLEOTIDE SEQUENCE [LARGE SCALE GENOMIC DNA]</scope>
    <source>
        <strain evidence="5 6">DSM 19886</strain>
    </source>
</reference>
<keyword evidence="3" id="KW-0456">Lyase</keyword>
<dbReference type="GO" id="GO:0005737">
    <property type="term" value="C:cytoplasm"/>
    <property type="evidence" value="ECO:0007669"/>
    <property type="project" value="TreeGrafter"/>
</dbReference>
<dbReference type="Gene3D" id="3.20.20.60">
    <property type="entry name" value="Phosphoenolpyruvate-binding domains"/>
    <property type="match status" value="1"/>
</dbReference>
<organism evidence="5 6">
    <name type="scientific">Kriegella aquimaris</name>
    <dbReference type="NCBI Taxonomy" id="192904"/>
    <lineage>
        <taxon>Bacteria</taxon>
        <taxon>Pseudomonadati</taxon>
        <taxon>Bacteroidota</taxon>
        <taxon>Flavobacteriia</taxon>
        <taxon>Flavobacteriales</taxon>
        <taxon>Flavobacteriaceae</taxon>
        <taxon>Kriegella</taxon>
    </lineage>
</organism>
<accession>A0A1G9N3Y0</accession>
<dbReference type="PANTHER" id="PTHR30502:SF0">
    <property type="entry name" value="PHOSPHOENOLPYRUVATE CARBOXYLASE FAMILY PROTEIN"/>
    <property type="match status" value="1"/>
</dbReference>
<gene>
    <name evidence="5" type="ORF">SAMN04488514_10322</name>
</gene>
<dbReference type="STRING" id="192904.SAMN04488514_10322"/>
<dbReference type="AlphaFoldDB" id="A0A1G9N3Y0"/>
<dbReference type="InterPro" id="IPR005000">
    <property type="entry name" value="Aldolase/citrate-lyase_domain"/>
</dbReference>
<dbReference type="Proteomes" id="UP000199440">
    <property type="component" value="Unassembled WGS sequence"/>
</dbReference>
<evidence type="ECO:0000256" key="1">
    <source>
        <dbReference type="ARBA" id="ARBA00005568"/>
    </source>
</evidence>
<evidence type="ECO:0000313" key="5">
    <source>
        <dbReference type="EMBL" id="SDL81219.1"/>
    </source>
</evidence>
<dbReference type="InterPro" id="IPR040442">
    <property type="entry name" value="Pyrv_kinase-like_dom_sf"/>
</dbReference>
<evidence type="ECO:0000259" key="4">
    <source>
        <dbReference type="Pfam" id="PF03328"/>
    </source>
</evidence>
<dbReference type="OrthoDB" id="86160at2"/>
<keyword evidence="2" id="KW-0479">Metal-binding</keyword>
<name>A0A1G9N3Y0_9FLAO</name>
<dbReference type="GO" id="GO:0016832">
    <property type="term" value="F:aldehyde-lyase activity"/>
    <property type="evidence" value="ECO:0007669"/>
    <property type="project" value="TreeGrafter"/>
</dbReference>
<evidence type="ECO:0000256" key="2">
    <source>
        <dbReference type="ARBA" id="ARBA00022723"/>
    </source>
</evidence>
<sequence length="270" mass="29789">MADTILQKLRKNENIYGTCILSTSPIWSKAVKGAGLDFVFIDTEHIPMDRTELTFLCQVYAAMGISPIVRIPSPNPYLACMAKDAGAVGVLGPYIEEEEQVKDLVGATKYRPLKGARLQNILSGTEELEPELSAYLNTYNEGSLCLINIESTVAIANLDVLMNVPGLDGVIIGPHDLSINMGLPEQYEHPDFERAVKEIIRKARSKGLAAGIHFPSNPDRQVKWMQEGANIVLHSSDMFLFAQKLKEDMNTIKSSVGDYRKPADHSDLTI</sequence>
<dbReference type="RefSeq" id="WP_089887234.1">
    <property type="nucleotide sequence ID" value="NZ_FNGV01000003.1"/>
</dbReference>
<dbReference type="EMBL" id="FNGV01000003">
    <property type="protein sequence ID" value="SDL81219.1"/>
    <property type="molecule type" value="Genomic_DNA"/>
</dbReference>
<comment type="similarity">
    <text evidence="1">Belongs to the HpcH/HpaI aldolase family.</text>
</comment>
<keyword evidence="6" id="KW-1185">Reference proteome</keyword>
<dbReference type="GO" id="GO:0046872">
    <property type="term" value="F:metal ion binding"/>
    <property type="evidence" value="ECO:0007669"/>
    <property type="project" value="UniProtKB-KW"/>
</dbReference>
<protein>
    <submittedName>
        <fullName evidence="5">4-hydroxy-2-oxoheptanedioate aldolase</fullName>
    </submittedName>
</protein>
<proteinExistence type="inferred from homology"/>
<feature type="domain" description="HpcH/HpaI aldolase/citrate lyase" evidence="4">
    <location>
        <begin position="22"/>
        <end position="242"/>
    </location>
</feature>
<dbReference type="Pfam" id="PF03328">
    <property type="entry name" value="HpcH_HpaI"/>
    <property type="match status" value="1"/>
</dbReference>
<dbReference type="PANTHER" id="PTHR30502">
    <property type="entry name" value="2-KETO-3-DEOXY-L-RHAMNONATE ALDOLASE"/>
    <property type="match status" value="1"/>
</dbReference>
<dbReference type="InterPro" id="IPR015813">
    <property type="entry name" value="Pyrv/PenolPyrv_kinase-like_dom"/>
</dbReference>
<dbReference type="SUPFAM" id="SSF51621">
    <property type="entry name" value="Phosphoenolpyruvate/pyruvate domain"/>
    <property type="match status" value="1"/>
</dbReference>